<evidence type="ECO:0000313" key="4">
    <source>
        <dbReference type="EMBL" id="GAL63521.1"/>
    </source>
</evidence>
<dbReference type="AlphaFoldDB" id="A0A090VFM3"/>
<dbReference type="Proteomes" id="UP000029644">
    <property type="component" value="Unassembled WGS sequence"/>
</dbReference>
<evidence type="ECO:0000313" key="5">
    <source>
        <dbReference type="Proteomes" id="UP000029644"/>
    </source>
</evidence>
<dbReference type="EMBL" id="BBNQ01000012">
    <property type="protein sequence ID" value="GAL63521.1"/>
    <property type="molecule type" value="Genomic_DNA"/>
</dbReference>
<dbReference type="GO" id="GO:0004065">
    <property type="term" value="F:arylsulfatase activity"/>
    <property type="evidence" value="ECO:0007669"/>
    <property type="project" value="UniProtKB-EC"/>
</dbReference>
<dbReference type="SUPFAM" id="SSF53649">
    <property type="entry name" value="Alkaline phosphatase-like"/>
    <property type="match status" value="1"/>
</dbReference>
<dbReference type="PANTHER" id="PTHR42693">
    <property type="entry name" value="ARYLSULFATASE FAMILY MEMBER"/>
    <property type="match status" value="1"/>
</dbReference>
<sequence length="89" mass="10023">MTLKSIVYCFIALCFFASCKNETKKLDTEKPEKKPNILFLLADDMGYGELGVYGQETIKTPFLDNLASKGMRFTNFYAGTAVCSLQELF</sequence>
<protein>
    <submittedName>
        <fullName evidence="4">Arylsulfatase</fullName>
        <ecNumber evidence="4">3.1.6.1</ecNumber>
    </submittedName>
</protein>
<evidence type="ECO:0000259" key="3">
    <source>
        <dbReference type="Pfam" id="PF00884"/>
    </source>
</evidence>
<comment type="caution">
    <text evidence="4">The sequence shown here is derived from an EMBL/GenBank/DDBJ whole genome shotgun (WGS) entry which is preliminary data.</text>
</comment>
<evidence type="ECO:0000256" key="2">
    <source>
        <dbReference type="ARBA" id="ARBA00022801"/>
    </source>
</evidence>
<dbReference type="PROSITE" id="PS51257">
    <property type="entry name" value="PROKAR_LIPOPROTEIN"/>
    <property type="match status" value="1"/>
</dbReference>
<proteinExistence type="inferred from homology"/>
<dbReference type="InterPro" id="IPR050738">
    <property type="entry name" value="Sulfatase"/>
</dbReference>
<dbReference type="PANTHER" id="PTHR42693:SF53">
    <property type="entry name" value="ENDO-4-O-SULFATASE"/>
    <property type="match status" value="1"/>
</dbReference>
<evidence type="ECO:0000256" key="1">
    <source>
        <dbReference type="ARBA" id="ARBA00008779"/>
    </source>
</evidence>
<keyword evidence="2 4" id="KW-0378">Hydrolase</keyword>
<comment type="similarity">
    <text evidence="1">Belongs to the sulfatase family.</text>
</comment>
<dbReference type="InterPro" id="IPR017850">
    <property type="entry name" value="Alkaline_phosphatase_core_sf"/>
</dbReference>
<reference evidence="4 5" key="1">
    <citation type="journal article" date="2014" name="Genome Announc.">
        <title>Draft Genome Sequences of Marine Flavobacterium Algibacter lectus Strains SS8 and NR4.</title>
        <authorList>
            <person name="Takatani N."/>
            <person name="Nakanishi M."/>
            <person name="Meirelles P."/>
            <person name="Mino S."/>
            <person name="Suda W."/>
            <person name="Oshima K."/>
            <person name="Hattori M."/>
            <person name="Ohkuma M."/>
            <person name="Hosokawa M."/>
            <person name="Miyashita K."/>
            <person name="Thompson F.L."/>
            <person name="Niwa A."/>
            <person name="Sawabe T."/>
            <person name="Sawabe T."/>
        </authorList>
    </citation>
    <scope>NUCLEOTIDE SEQUENCE [LARGE SCALE GENOMIC DNA]</scope>
    <source>
        <strain evidence="4 5">JCM 19300</strain>
    </source>
</reference>
<accession>A0A090VFM3</accession>
<dbReference type="InterPro" id="IPR000917">
    <property type="entry name" value="Sulfatase_N"/>
</dbReference>
<dbReference type="Gene3D" id="3.40.720.10">
    <property type="entry name" value="Alkaline Phosphatase, subunit A"/>
    <property type="match status" value="1"/>
</dbReference>
<name>A0A090VFM3_9FLAO</name>
<dbReference type="Pfam" id="PF00884">
    <property type="entry name" value="Sulfatase"/>
    <property type="match status" value="1"/>
</dbReference>
<feature type="domain" description="Sulfatase N-terminal" evidence="3">
    <location>
        <begin position="35"/>
        <end position="84"/>
    </location>
</feature>
<dbReference type="EC" id="3.1.6.1" evidence="4"/>
<gene>
    <name evidence="4" type="ORF">JCM19300_1870</name>
</gene>
<dbReference type="RefSeq" id="WP_262480601.1">
    <property type="nucleotide sequence ID" value="NZ_BBNQ01000012.1"/>
</dbReference>
<organism evidence="4 5">
    <name type="scientific">Algibacter lectus</name>
    <dbReference type="NCBI Taxonomy" id="221126"/>
    <lineage>
        <taxon>Bacteria</taxon>
        <taxon>Pseudomonadati</taxon>
        <taxon>Bacteroidota</taxon>
        <taxon>Flavobacteriia</taxon>
        <taxon>Flavobacteriales</taxon>
        <taxon>Flavobacteriaceae</taxon>
        <taxon>Algibacter</taxon>
    </lineage>
</organism>